<dbReference type="KEGG" id="hazt:108671181"/>
<sequence>MLTFSPMFTCLRSCWWKTLISSTIFTEPLTMACVWFITSLVLVVSVCNAEALRCYLCEDCVNEHPSSPVECGSLLDACAKVEDDNSIAKSCVPKNVCHAGKNVLKVMNIFNNPFSDSHEPTVHCCYTDSCNGAGIAGPAALLLLSSLLMACVLLF</sequence>
<evidence type="ECO:0000256" key="1">
    <source>
        <dbReference type="SAM" id="Phobius"/>
    </source>
</evidence>
<keyword evidence="1" id="KW-0472">Membrane</keyword>
<reference evidence="3" key="1">
    <citation type="submission" date="2025-08" db="UniProtKB">
        <authorList>
            <consortium name="RefSeq"/>
        </authorList>
    </citation>
    <scope>IDENTIFICATION</scope>
    <source>
        <tissue evidence="3">Whole organism</tissue>
    </source>
</reference>
<keyword evidence="1" id="KW-1133">Transmembrane helix</keyword>
<evidence type="ECO:0000313" key="2">
    <source>
        <dbReference type="Proteomes" id="UP000694843"/>
    </source>
</evidence>
<keyword evidence="2" id="KW-1185">Reference proteome</keyword>
<dbReference type="RefSeq" id="XP_018014165.2">
    <property type="nucleotide sequence ID" value="XM_018158676.2"/>
</dbReference>
<organism evidence="2 3">
    <name type="scientific">Hyalella azteca</name>
    <name type="common">Amphipod</name>
    <dbReference type="NCBI Taxonomy" id="294128"/>
    <lineage>
        <taxon>Eukaryota</taxon>
        <taxon>Metazoa</taxon>
        <taxon>Ecdysozoa</taxon>
        <taxon>Arthropoda</taxon>
        <taxon>Crustacea</taxon>
        <taxon>Multicrustacea</taxon>
        <taxon>Malacostraca</taxon>
        <taxon>Eumalacostraca</taxon>
        <taxon>Peracarida</taxon>
        <taxon>Amphipoda</taxon>
        <taxon>Senticaudata</taxon>
        <taxon>Talitrida</taxon>
        <taxon>Talitroidea</taxon>
        <taxon>Hyalellidae</taxon>
        <taxon>Hyalella</taxon>
    </lineage>
</organism>
<protein>
    <submittedName>
        <fullName evidence="3">Ly-6/neurotoxin-like protein 1</fullName>
    </submittedName>
</protein>
<dbReference type="InterPro" id="IPR045860">
    <property type="entry name" value="Snake_toxin-like_sf"/>
</dbReference>
<dbReference type="OrthoDB" id="9624109at2759"/>
<dbReference type="Gene3D" id="2.10.60.10">
    <property type="entry name" value="CD59"/>
    <property type="match status" value="1"/>
</dbReference>
<dbReference type="Proteomes" id="UP000694843">
    <property type="component" value="Unplaced"/>
</dbReference>
<keyword evidence="1" id="KW-0812">Transmembrane</keyword>
<feature type="transmembrane region" description="Helical" evidence="1">
    <location>
        <begin position="135"/>
        <end position="154"/>
    </location>
</feature>
<name>A0A8B7NKI4_HYAAZ</name>
<dbReference type="AlphaFoldDB" id="A0A8B7NKI4"/>
<dbReference type="GeneID" id="108671181"/>
<proteinExistence type="predicted"/>
<accession>A0A8B7NKI4</accession>
<gene>
    <name evidence="3" type="primary">LOC108671181</name>
</gene>
<dbReference type="SUPFAM" id="SSF57302">
    <property type="entry name" value="Snake toxin-like"/>
    <property type="match status" value="1"/>
</dbReference>
<evidence type="ECO:0000313" key="3">
    <source>
        <dbReference type="RefSeq" id="XP_018014165.2"/>
    </source>
</evidence>